<evidence type="ECO:0000313" key="1">
    <source>
        <dbReference type="EMBL" id="KAJ3516105.1"/>
    </source>
</evidence>
<proteinExistence type="predicted"/>
<comment type="caution">
    <text evidence="1">The sequence shown here is derived from an EMBL/GenBank/DDBJ whole genome shotgun (WGS) entry which is preliminary data.</text>
</comment>
<keyword evidence="2" id="KW-1185">Reference proteome</keyword>
<name>A0ACC1RGF7_9HYPO</name>
<accession>A0ACC1RGF7</accession>
<dbReference type="EMBL" id="JANRMS010003699">
    <property type="protein sequence ID" value="KAJ3516105.1"/>
    <property type="molecule type" value="Genomic_DNA"/>
</dbReference>
<protein>
    <submittedName>
        <fullName evidence="1">Uncharacterized protein</fullName>
    </submittedName>
</protein>
<dbReference type="Proteomes" id="UP001148629">
    <property type="component" value="Unassembled WGS sequence"/>
</dbReference>
<gene>
    <name evidence="1" type="ORF">NM208_g14889</name>
</gene>
<organism evidence="1 2">
    <name type="scientific">Fusarium decemcellulare</name>
    <dbReference type="NCBI Taxonomy" id="57161"/>
    <lineage>
        <taxon>Eukaryota</taxon>
        <taxon>Fungi</taxon>
        <taxon>Dikarya</taxon>
        <taxon>Ascomycota</taxon>
        <taxon>Pezizomycotina</taxon>
        <taxon>Sordariomycetes</taxon>
        <taxon>Hypocreomycetidae</taxon>
        <taxon>Hypocreales</taxon>
        <taxon>Nectriaceae</taxon>
        <taxon>Fusarium</taxon>
        <taxon>Fusarium decemcellulare species complex</taxon>
    </lineage>
</organism>
<sequence length="558" mass="63066">MDDGRQRYVSGTFWEALHNENDPDEAMLSDDASDLDEDPSSGSGSLQYALIFNSCCQGTNSESLHPPRHQRLRAWQLFKANVHPVATVLHIPSVEPMVLEAMQNLRDLAPNLEALLFVVYFGAANSLSADDCQLQFLSPQSTLLAKFRRCADSALARSRLMETDDLLTLQVFVVYLVLLRSRDPTYSWNMTGLAVRLAQALGVHRDGSTLNLSPFDTEMRRRLWWGICILDTPASEDYSCSTGLLELSSFDSKPPLNVDDADLYAGMTEYPSESQAMTDMSFTAARCWASNIWRTMIDTRRVDPSTGKSFKSMAVAEKQLWVDNQRQQIMSRFSGDKNSREPLHCLVTSFVGTIISNLRLMVLSPLTPGGSLTEDQRRRVFQDAIDCMTHSYRLRTDPMLSHWSWLSKCYNEWHAFAVILAELSSRPLIKDADKAWRVVEQSAVLRWDSSTKHRRVHQWRSVMNSIDKARRRRRKELERRKSASSVQSSTRARGQTAQGGFWPGPSVVDSQTNQTEVAMLPEQDVQGSMYQVDKTMGPLLGAEDICNFSGDDGQLYFV</sequence>
<reference evidence="1" key="1">
    <citation type="submission" date="2022-08" db="EMBL/GenBank/DDBJ databases">
        <title>Genome Sequence of Fusarium decemcellulare.</title>
        <authorList>
            <person name="Buettner E."/>
        </authorList>
    </citation>
    <scope>NUCLEOTIDE SEQUENCE</scope>
    <source>
        <strain evidence="1">Babe19</strain>
    </source>
</reference>
<evidence type="ECO:0000313" key="2">
    <source>
        <dbReference type="Proteomes" id="UP001148629"/>
    </source>
</evidence>